<accession>A0A3N0AXF1</accession>
<dbReference type="EMBL" id="QIBX01000011">
    <property type="protein sequence ID" value="RNL39551.1"/>
    <property type="molecule type" value="Genomic_DNA"/>
</dbReference>
<name>A0A3N0AXF1_9ACTN</name>
<evidence type="ECO:0000313" key="2">
    <source>
        <dbReference type="Proteomes" id="UP000269591"/>
    </source>
</evidence>
<gene>
    <name evidence="1" type="ORF">DMP06_07160</name>
</gene>
<evidence type="ECO:0000313" key="1">
    <source>
        <dbReference type="EMBL" id="RNL39551.1"/>
    </source>
</evidence>
<reference evidence="2" key="1">
    <citation type="submission" date="2018-05" db="EMBL/GenBank/DDBJ databases">
        <title>Genome Sequencing of selected type strains of the family Eggerthellaceae.</title>
        <authorList>
            <person name="Danylec N."/>
            <person name="Stoll D.A."/>
            <person name="Doetsch A."/>
            <person name="Huch M."/>
        </authorList>
    </citation>
    <scope>NUCLEOTIDE SEQUENCE [LARGE SCALE GENOMIC DNA]</scope>
    <source>
        <strain evidence="2">DSM 24851</strain>
    </source>
</reference>
<protein>
    <submittedName>
        <fullName evidence="1">Uncharacterized protein</fullName>
    </submittedName>
</protein>
<organism evidence="1 2">
    <name type="scientific">Slackia equolifaciens</name>
    <dbReference type="NCBI Taxonomy" id="498718"/>
    <lineage>
        <taxon>Bacteria</taxon>
        <taxon>Bacillati</taxon>
        <taxon>Actinomycetota</taxon>
        <taxon>Coriobacteriia</taxon>
        <taxon>Eggerthellales</taxon>
        <taxon>Eggerthellaceae</taxon>
        <taxon>Slackia</taxon>
    </lineage>
</organism>
<keyword evidence="2" id="KW-1185">Reference proteome</keyword>
<sequence>MSSAWGAVAPSSEFAASVAPGVAAGLKNAVALAYSAAWRDGWEVGRCVSCRDLDARYNSSERGVGGSGFAKAWGLNARA</sequence>
<dbReference type="Proteomes" id="UP000269591">
    <property type="component" value="Unassembled WGS sequence"/>
</dbReference>
<dbReference type="AlphaFoldDB" id="A0A3N0AXF1"/>
<proteinExistence type="predicted"/>
<comment type="caution">
    <text evidence="1">The sequence shown here is derived from an EMBL/GenBank/DDBJ whole genome shotgun (WGS) entry which is preliminary data.</text>
</comment>